<accession>A0A6G7J2P3</accession>
<sequence length="1483" mass="174036">MEGINVKNQVEAIIRKRWEELRNPKNLLSLNSIEKQTNQGYNGRQLLELFQNCEDEGASKVRIHLDTRNQLLEISNNGNKPFSVKGYDSIFYPGLSSKVSSDFIGNKGLGFRSIINWASKISILSNGFALIFDSALKRDILLNKIGYTEQELSVIRKERNLKDNVYPLPLLNCCEIEDYINRKAFTTTITINYKAEYEEGIKEQLKSISEKTLLFLKNIEAIEIEGDFLSKTISVSRKKIAENKFEINHNGKIYFVISSDGIVDESLIEDKDSSQPKKYSVKIAYNDDLSFSDKVLYNYFKTQIPFELPFVAHASLELDQNRNHSTKSKVNPFVLKKLFQLHLELVENLKHKHTKSWLPYQSINNDDLKVYEPYSILIDNYWEKFKVYPIFSGEYVTASIAKNLGNRIAEFIADNKLEHLYSEQIVFCDLPITPQQYVNKPKNYREIIERLAVALTVKQRARLVSLLLEIYPNEKFQVLIDEKEDPIKIEDFVYTDKTTDNKDLQVPFYSNIRFLNSDLFRELIVQLKLQTATHKSRSLKAKLDKISDVHEFQPQIVNEKIISETNNYLKKSEVNKNEVIKEFYQKLFYNYNLREDNPELDYDGIIPCLNQTNELSDIKCLVLSKEFEIGQLSFNILGKLYDESNTIATIADLGLQNQDIKKVETFFKWLGANPFTIIEKLNRGVSNQYLSFCKKAYGQTIRSYNLYSIKNLGRILKQDSTSINQILCWLSLDERLIKIFTNFTKSYSSEERLSFIYYNKQRNVGSFENPIFYQLTEFFEIKNYLITNKKQEWFNPFKVDYDSLLAKNEKLDKFEVDRILVFFGAKKDFNDLDINYLKTKTQELANRNNKKGAQVFYKRLVSHYKENEEQILDTELYARVGDDIVVKKASEIYFSDRIQLPDSLTRKFPIFYYPSRSGGSRAIKMFGLKDLNALDLKIEEKTPNHFIADAFQKFIKEIKPFILAFRLDKITKEDVKNGQVQLLNKLKIEVCSKLECSIDTEVFSIEPYNYIYKNNTFYFNIPNGSTIADSKQKKIFRDNLSDVFLKVFDTLDEKKTFETIIMQSREDNIYDLKNELADGILEEAKILLGEISVRLSIWKTIFKLKNISIPRDLNENNIEEYIIQHFPLIEPQLLFNSDDNFEELSKIRGCFQNLNLDIERYNEISDYKLSFDSLYTKELSTFYEKHKKKIKNQVWYHLSKSTGELQANFIKYLHQIETLLNDFSLDQNKNSYNLTNEIVNLLKNKLGFVEFDFEDDKHLDYDLIENKNSKEFNEDERYQIRKDELLNSLSYFEGNIDYIKKKLSEKNIQAIEEKEPQFNLNLNEEPELVEDFEFENITERQEPQNNGIWLGATKGSSNGLSDTEKKKLGNSVEEVIKKYLLSKPDLYSKVELIAKTNENAHYDIKYFDNKANEMKYIESKYYNGFSFDLSEPEREFGYKNAKQYEIWLVNKQSKIFAIKDINKLGKLKPLKYRVKIKLKEYAV</sequence>
<proteinExistence type="predicted"/>
<reference evidence="1 2" key="1">
    <citation type="submission" date="2020-02" db="EMBL/GenBank/DDBJ databases">
        <title>Complete genome of Muricauda sp. 501str8.</title>
        <authorList>
            <person name="Dong B."/>
            <person name="Zhu S."/>
            <person name="Yang J."/>
            <person name="Chen J."/>
        </authorList>
    </citation>
    <scope>NUCLEOTIDE SEQUENCE [LARGE SCALE GENOMIC DNA]</scope>
    <source>
        <strain evidence="1 2">501str8</strain>
    </source>
</reference>
<protein>
    <recommendedName>
        <fullName evidence="3">Protein NO VEIN C-terminal domain-containing protein</fullName>
    </recommendedName>
</protein>
<name>A0A6G7J2P3_9FLAO</name>
<gene>
    <name evidence="1" type="ORF">GVT53_10780</name>
</gene>
<dbReference type="RefSeq" id="WP_166248635.1">
    <property type="nucleotide sequence ID" value="NZ_CP049616.1"/>
</dbReference>
<evidence type="ECO:0000313" key="1">
    <source>
        <dbReference type="EMBL" id="QII45143.1"/>
    </source>
</evidence>
<evidence type="ECO:0008006" key="3">
    <source>
        <dbReference type="Google" id="ProtNLM"/>
    </source>
</evidence>
<evidence type="ECO:0000313" key="2">
    <source>
        <dbReference type="Proteomes" id="UP000502928"/>
    </source>
</evidence>
<keyword evidence="2" id="KW-1185">Reference proteome</keyword>
<dbReference type="InterPro" id="IPR036890">
    <property type="entry name" value="HATPase_C_sf"/>
</dbReference>
<dbReference type="NCBIfam" id="NF047352">
    <property type="entry name" value="P_loop_sacsin"/>
    <property type="match status" value="1"/>
</dbReference>
<dbReference type="EMBL" id="CP049616">
    <property type="protein sequence ID" value="QII45143.1"/>
    <property type="molecule type" value="Genomic_DNA"/>
</dbReference>
<organism evidence="1 2">
    <name type="scientific">Flagellimonas oceani</name>
    <dbReference type="NCBI Taxonomy" id="2698672"/>
    <lineage>
        <taxon>Bacteria</taxon>
        <taxon>Pseudomonadati</taxon>
        <taxon>Bacteroidota</taxon>
        <taxon>Flavobacteriia</taxon>
        <taxon>Flavobacteriales</taxon>
        <taxon>Flavobacteriaceae</taxon>
        <taxon>Flagellimonas</taxon>
    </lineage>
</organism>
<dbReference type="KEGG" id="mut:GVT53_10780"/>
<dbReference type="Proteomes" id="UP000502928">
    <property type="component" value="Chromosome"/>
</dbReference>
<dbReference type="SUPFAM" id="SSF55874">
    <property type="entry name" value="ATPase domain of HSP90 chaperone/DNA topoisomerase II/histidine kinase"/>
    <property type="match status" value="1"/>
</dbReference>